<gene>
    <name evidence="2" type="ORF">ORV05_05500</name>
</gene>
<name>A0ABY7B7S5_9PSEU</name>
<evidence type="ECO:0000313" key="2">
    <source>
        <dbReference type="EMBL" id="WAL67243.1"/>
    </source>
</evidence>
<dbReference type="Proteomes" id="UP001163203">
    <property type="component" value="Chromosome"/>
</dbReference>
<keyword evidence="3" id="KW-1185">Reference proteome</keyword>
<evidence type="ECO:0000256" key="1">
    <source>
        <dbReference type="SAM" id="Phobius"/>
    </source>
</evidence>
<feature type="transmembrane region" description="Helical" evidence="1">
    <location>
        <begin position="210"/>
        <end position="226"/>
    </location>
</feature>
<proteinExistence type="predicted"/>
<feature type="transmembrane region" description="Helical" evidence="1">
    <location>
        <begin position="177"/>
        <end position="198"/>
    </location>
</feature>
<keyword evidence="1" id="KW-0812">Transmembrane</keyword>
<organism evidence="2 3">
    <name type="scientific">Amycolatopsis cynarae</name>
    <dbReference type="NCBI Taxonomy" id="2995223"/>
    <lineage>
        <taxon>Bacteria</taxon>
        <taxon>Bacillati</taxon>
        <taxon>Actinomycetota</taxon>
        <taxon>Actinomycetes</taxon>
        <taxon>Pseudonocardiales</taxon>
        <taxon>Pseudonocardiaceae</taxon>
        <taxon>Amycolatopsis</taxon>
    </lineage>
</organism>
<evidence type="ECO:0000313" key="3">
    <source>
        <dbReference type="Proteomes" id="UP001163203"/>
    </source>
</evidence>
<dbReference type="EMBL" id="CP113836">
    <property type="protein sequence ID" value="WAL67243.1"/>
    <property type="molecule type" value="Genomic_DNA"/>
</dbReference>
<keyword evidence="1" id="KW-0472">Membrane</keyword>
<dbReference type="RefSeq" id="WP_268757365.1">
    <property type="nucleotide sequence ID" value="NZ_CP113836.1"/>
</dbReference>
<accession>A0ABY7B7S5</accession>
<evidence type="ECO:0008006" key="4">
    <source>
        <dbReference type="Google" id="ProtNLM"/>
    </source>
</evidence>
<protein>
    <recommendedName>
        <fullName evidence="4">DUF304 domain-containing protein</fullName>
    </recommendedName>
</protein>
<reference evidence="2" key="1">
    <citation type="submission" date="2022-11" db="EMBL/GenBank/DDBJ databases">
        <authorList>
            <person name="Mo P."/>
        </authorList>
    </citation>
    <scope>NUCLEOTIDE SEQUENCE</scope>
    <source>
        <strain evidence="2">HUAS 11-8</strain>
    </source>
</reference>
<sequence length="335" mass="37028">MTPAISLPALESDSTALHLARLRARGRFRKGWLVWLPVFGFRLLVLDPALVDYVVASGGLALGVVWVLQRWWRYTRWAVRIEPWLAAGPWREVPATLAGRRVVAGGTVYALRGAPAEVRRVIGRTGRVWLAGDATVAAVRIDGSGRPWPAVRRSRAGVPVSPPDIDHLWRERRGYRVLTGLSLVLAAAFLALVVGTVIEPPESGELGDALFLYALVLVPWTVVGYRRRRFRRRIRRYAGEWRTITAAVADVDFTGGGPRFVPGWAVLPGGLPVRFVIRKCPLDLYAHIWFHRKLAVQGGPRDDEVLVGIPGFPVAAAAFLFPRKGTRPLAVEQDA</sequence>
<feature type="transmembrane region" description="Helical" evidence="1">
    <location>
        <begin position="53"/>
        <end position="72"/>
    </location>
</feature>
<keyword evidence="1" id="KW-1133">Transmembrane helix</keyword>